<dbReference type="OrthoDB" id="5526466at2"/>
<dbReference type="Pfam" id="PF02643">
    <property type="entry name" value="DUF192"/>
    <property type="match status" value="1"/>
</dbReference>
<dbReference type="PANTHER" id="PTHR37953:SF1">
    <property type="entry name" value="UPF0127 PROTEIN MJ1496"/>
    <property type="match status" value="1"/>
</dbReference>
<dbReference type="Gene3D" id="2.60.120.1140">
    <property type="entry name" value="Protein of unknown function DUF192"/>
    <property type="match status" value="1"/>
</dbReference>
<accession>A0A1M5A3K2</accession>
<name>A0A1M5A3K2_9GAMM</name>
<dbReference type="EMBL" id="FQUJ01000008">
    <property type="protein sequence ID" value="SHF24785.1"/>
    <property type="molecule type" value="Genomic_DNA"/>
</dbReference>
<dbReference type="InterPro" id="IPR038695">
    <property type="entry name" value="Saro_0823-like_sf"/>
</dbReference>
<dbReference type="AlphaFoldDB" id="A0A1M5A3K2"/>
<sequence length="165" mass="18143">MHDVKGRLLACVVSTAWLVVASLAVAAPALERGRVLVHGDDQTYRLDVEIARTPSARSFGLMERDHLPRDAGMLFVYPREQPPGSGFWMYRTRIPLDIAFLSEDGEIRAIHAMPPCPGERPSNCPSYAAGVPFSAALEVNRGYFAERGVEVGDRLTLPRKVASTH</sequence>
<evidence type="ECO:0000256" key="1">
    <source>
        <dbReference type="SAM" id="SignalP"/>
    </source>
</evidence>
<feature type="signal peptide" evidence="1">
    <location>
        <begin position="1"/>
        <end position="26"/>
    </location>
</feature>
<dbReference type="STRING" id="1121942.SAMN02745148_02168"/>
<evidence type="ECO:0000313" key="2">
    <source>
        <dbReference type="EMBL" id="SHF24785.1"/>
    </source>
</evidence>
<keyword evidence="3" id="KW-1185">Reference proteome</keyword>
<dbReference type="PANTHER" id="PTHR37953">
    <property type="entry name" value="UPF0127 PROTEIN MJ1496"/>
    <property type="match status" value="1"/>
</dbReference>
<evidence type="ECO:0008006" key="4">
    <source>
        <dbReference type="Google" id="ProtNLM"/>
    </source>
</evidence>
<gene>
    <name evidence="2" type="ORF">SAMN02745148_02168</name>
</gene>
<dbReference type="InterPro" id="IPR003795">
    <property type="entry name" value="DUF192"/>
</dbReference>
<evidence type="ECO:0000313" key="3">
    <source>
        <dbReference type="Proteomes" id="UP000184346"/>
    </source>
</evidence>
<organism evidence="2 3">
    <name type="scientific">Modicisalibacter ilicicola DSM 19980</name>
    <dbReference type="NCBI Taxonomy" id="1121942"/>
    <lineage>
        <taxon>Bacteria</taxon>
        <taxon>Pseudomonadati</taxon>
        <taxon>Pseudomonadota</taxon>
        <taxon>Gammaproteobacteria</taxon>
        <taxon>Oceanospirillales</taxon>
        <taxon>Halomonadaceae</taxon>
        <taxon>Modicisalibacter</taxon>
    </lineage>
</organism>
<keyword evidence="1" id="KW-0732">Signal</keyword>
<dbReference type="Proteomes" id="UP000184346">
    <property type="component" value="Unassembled WGS sequence"/>
</dbReference>
<protein>
    <recommendedName>
        <fullName evidence="4">DUF192 domain-containing protein</fullName>
    </recommendedName>
</protein>
<reference evidence="2 3" key="1">
    <citation type="submission" date="2016-11" db="EMBL/GenBank/DDBJ databases">
        <authorList>
            <person name="Jaros S."/>
            <person name="Januszkiewicz K."/>
            <person name="Wedrychowicz H."/>
        </authorList>
    </citation>
    <scope>NUCLEOTIDE SEQUENCE [LARGE SCALE GENOMIC DNA]</scope>
    <source>
        <strain evidence="2 3">DSM 19980</strain>
    </source>
</reference>
<dbReference type="RefSeq" id="WP_072822661.1">
    <property type="nucleotide sequence ID" value="NZ_FQUJ01000008.1"/>
</dbReference>
<feature type="chain" id="PRO_5013177659" description="DUF192 domain-containing protein" evidence="1">
    <location>
        <begin position="27"/>
        <end position="165"/>
    </location>
</feature>
<proteinExistence type="predicted"/>